<evidence type="ECO:0000259" key="16">
    <source>
        <dbReference type="Pfam" id="PF00662"/>
    </source>
</evidence>
<evidence type="ECO:0000259" key="17">
    <source>
        <dbReference type="Pfam" id="PF13244"/>
    </source>
</evidence>
<evidence type="ECO:0000259" key="15">
    <source>
        <dbReference type="Pfam" id="PF00361"/>
    </source>
</evidence>
<evidence type="ECO:0000256" key="4">
    <source>
        <dbReference type="ARBA" id="ARBA00022449"/>
    </source>
</evidence>
<sequence length="800" mass="87993">MHLLILAIFIPFIATALIPLIHKRIGSLHIGWLVLLVPLTLFVVFVIQIPAVANGETFIQTVDWIPSLGINFTAYLDGLSLIMALLITGMGSLVVLYSIYYLSSSDSFPHFYAYLLLFMGAMLGVVLSDNLLVLYIFWELTSISSFLLIAFWYHRKNSRYGAQKSLLITVFGGFGMLAGFLMLHSMTGTFSIRETIAVIGQYTDYALFYPAMFLVLLGAFTKSAQFPFHIWLPDAMEAPTPVSAYLHSATMVKAGLYLVARFIPIFGGTAAWFWTVTIVGLVTLFWGAFCAVRQTDLKALLAYSTISQLGLIMSLFGLGSAALHFGDGERGALYGLAIFAALFHMVNHSTFKGALFMVVGIIDHQVGTRDIRRLGGLSAFLPITFTFAVIGSFSMAGLPFLNGFLSKEMFFTATVDAVSLPAFGVSTWGLLIPVIAWIASVFTFIYSMIFVFRTFFGTPQLKKLDRKPIEPSIGMLISPAILCILIVSLFFVPNLLGDYLLKPAMSGIIPGISGAAPQISAWHGFNTELFMTLGIIVVGTFLFLTFRSWHKIYLLQPAGWNFTVLYNSFLKDLKRVANWLTTRYMTGHLPTYFAYIFVFFIVTSGGALIFTGALSIDLTADSPISFYEGMLVVVMAIAAIAILFAKSRLTAILLNGVLGFSIAIFFVLFRAPDLALTQLVIETVTTALFLLCFHFLPEWTKEDSPKWIKVRNAMIAIGAGVTVTLIGLTVNSGTLFDSISGYFENSYELTGGDNIVNAILGDFRAFDTMLESLVLFIAGLGVYTLIRLKLGKGADKDEHQ</sequence>
<feature type="transmembrane region" description="Helical" evidence="14">
    <location>
        <begin position="374"/>
        <end position="401"/>
    </location>
</feature>
<organism evidence="19 20">
    <name type="scientific">Planococcus kocurii</name>
    <dbReference type="NCBI Taxonomy" id="1374"/>
    <lineage>
        <taxon>Bacteria</taxon>
        <taxon>Bacillati</taxon>
        <taxon>Bacillota</taxon>
        <taxon>Bacilli</taxon>
        <taxon>Bacillales</taxon>
        <taxon>Caryophanaceae</taxon>
        <taxon>Planococcus</taxon>
    </lineage>
</organism>
<dbReference type="Pfam" id="PF13244">
    <property type="entry name" value="MbhD"/>
    <property type="match status" value="1"/>
</dbReference>
<evidence type="ECO:0000256" key="13">
    <source>
        <dbReference type="RuleBase" id="RU000320"/>
    </source>
</evidence>
<dbReference type="InterPro" id="IPR025383">
    <property type="entry name" value="MrpA_C/MbhD"/>
</dbReference>
<feature type="transmembrane region" description="Helical" evidence="14">
    <location>
        <begin position="592"/>
        <end position="614"/>
    </location>
</feature>
<keyword evidence="8 14" id="KW-1133">Transmembrane helix</keyword>
<dbReference type="RefSeq" id="WP_058384185.1">
    <property type="nucleotide sequence ID" value="NZ_CP013661.2"/>
</dbReference>
<feature type="transmembrane region" description="Helical" evidence="14">
    <location>
        <begin position="165"/>
        <end position="187"/>
    </location>
</feature>
<feature type="domain" description="NADH-Ubiquinone oxidoreductase (complex I) chain 5 N-terminal" evidence="16">
    <location>
        <begin position="65"/>
        <end position="112"/>
    </location>
</feature>
<protein>
    <submittedName>
        <fullName evidence="19">Cation:proton antiporter</fullName>
    </submittedName>
</protein>
<dbReference type="EMBL" id="CP013661">
    <property type="protein sequence ID" value="ALS77506.1"/>
    <property type="molecule type" value="Genomic_DNA"/>
</dbReference>
<dbReference type="InterPro" id="IPR005663">
    <property type="entry name" value="MrpA/MnhA1/PhaAB"/>
</dbReference>
<feature type="transmembrane region" description="Helical" evidence="14">
    <location>
        <begin position="473"/>
        <end position="496"/>
    </location>
</feature>
<feature type="transmembrane region" description="Helical" evidence="14">
    <location>
        <begin position="299"/>
        <end position="326"/>
    </location>
</feature>
<dbReference type="NCBIfam" id="TIGR00940">
    <property type="entry name" value="2a6301s01"/>
    <property type="match status" value="1"/>
</dbReference>
<evidence type="ECO:0000256" key="10">
    <source>
        <dbReference type="ARBA" id="ARBA00023065"/>
    </source>
</evidence>
<dbReference type="Pfam" id="PF00662">
    <property type="entry name" value="Proton_antipo_N"/>
    <property type="match status" value="1"/>
</dbReference>
<evidence type="ECO:0000256" key="3">
    <source>
        <dbReference type="ARBA" id="ARBA00022448"/>
    </source>
</evidence>
<feature type="transmembrane region" description="Helical" evidence="14">
    <location>
        <begin position="332"/>
        <end position="362"/>
    </location>
</feature>
<dbReference type="PANTHER" id="PTHR43373:SF1">
    <property type="entry name" value="NA(+)_H(+) ANTIPORTER SUBUNIT A"/>
    <property type="match status" value="1"/>
</dbReference>
<proteinExistence type="inferred from homology"/>
<dbReference type="Pfam" id="PF00361">
    <property type="entry name" value="Proton_antipo_M"/>
    <property type="match status" value="1"/>
</dbReference>
<dbReference type="PRINTS" id="PR01434">
    <property type="entry name" value="NADHDHGNASE5"/>
</dbReference>
<keyword evidence="3" id="KW-0813">Transport</keyword>
<name>A0ABM5WT10_9BACL</name>
<dbReference type="InterPro" id="IPR050616">
    <property type="entry name" value="CPA3_Na-H_Antiporter_A"/>
</dbReference>
<feature type="domain" description="MrpA C-terminal/MbhE" evidence="18">
    <location>
        <begin position="709"/>
        <end position="787"/>
    </location>
</feature>
<feature type="transmembrane region" description="Helical" evidence="14">
    <location>
        <begin position="430"/>
        <end position="452"/>
    </location>
</feature>
<keyword evidence="12" id="KW-0739">Sodium transport</keyword>
<keyword evidence="11 14" id="KW-0472">Membrane</keyword>
<feature type="domain" description="MrpA C-terminal/MbhD" evidence="17">
    <location>
        <begin position="633"/>
        <end position="698"/>
    </location>
</feature>
<dbReference type="Proteomes" id="UP000065533">
    <property type="component" value="Chromosome"/>
</dbReference>
<keyword evidence="20" id="KW-1185">Reference proteome</keyword>
<keyword evidence="5" id="KW-1003">Cell membrane</keyword>
<dbReference type="NCBIfam" id="NF009285">
    <property type="entry name" value="PRK12645.1"/>
    <property type="match status" value="1"/>
</dbReference>
<feature type="transmembrane region" description="Helical" evidence="14">
    <location>
        <begin position="769"/>
        <end position="786"/>
    </location>
</feature>
<evidence type="ECO:0000256" key="2">
    <source>
        <dbReference type="ARBA" id="ARBA00008483"/>
    </source>
</evidence>
<evidence type="ECO:0000256" key="1">
    <source>
        <dbReference type="ARBA" id="ARBA00004651"/>
    </source>
</evidence>
<feature type="transmembrane region" description="Helical" evidence="14">
    <location>
        <begin position="652"/>
        <end position="669"/>
    </location>
</feature>
<keyword evidence="4" id="KW-0050">Antiport</keyword>
<evidence type="ECO:0000256" key="7">
    <source>
        <dbReference type="ARBA" id="ARBA00022781"/>
    </source>
</evidence>
<feature type="transmembrane region" description="Helical" evidence="14">
    <location>
        <begin position="708"/>
        <end position="730"/>
    </location>
</feature>
<feature type="domain" description="NADH:quinone oxidoreductase/Mrp antiporter transmembrane" evidence="15">
    <location>
        <begin position="128"/>
        <end position="418"/>
    </location>
</feature>
<dbReference type="InterPro" id="IPR001516">
    <property type="entry name" value="Proton_antipo_N"/>
</dbReference>
<feature type="transmembrane region" description="Helical" evidence="14">
    <location>
        <begin position="6"/>
        <end position="22"/>
    </location>
</feature>
<evidence type="ECO:0000259" key="18">
    <source>
        <dbReference type="Pfam" id="PF20501"/>
    </source>
</evidence>
<evidence type="ECO:0000256" key="14">
    <source>
        <dbReference type="SAM" id="Phobius"/>
    </source>
</evidence>
<evidence type="ECO:0000313" key="20">
    <source>
        <dbReference type="Proteomes" id="UP000065533"/>
    </source>
</evidence>
<evidence type="ECO:0000256" key="12">
    <source>
        <dbReference type="ARBA" id="ARBA00023201"/>
    </source>
</evidence>
<evidence type="ECO:0000313" key="19">
    <source>
        <dbReference type="EMBL" id="ALS77506.1"/>
    </source>
</evidence>
<feature type="transmembrane region" description="Helical" evidence="14">
    <location>
        <begin position="675"/>
        <end position="696"/>
    </location>
</feature>
<feature type="transmembrane region" description="Helical" evidence="14">
    <location>
        <begin position="244"/>
        <end position="266"/>
    </location>
</feature>
<feature type="transmembrane region" description="Helical" evidence="14">
    <location>
        <begin position="529"/>
        <end position="546"/>
    </location>
</feature>
<dbReference type="PANTHER" id="PTHR43373">
    <property type="entry name" value="NA(+)/H(+) ANTIPORTER SUBUNIT"/>
    <property type="match status" value="1"/>
</dbReference>
<comment type="similarity">
    <text evidence="2">Belongs to the CPA3 antiporters (TC 2.A.63) subunit A family.</text>
</comment>
<feature type="transmembrane region" description="Helical" evidence="14">
    <location>
        <begin position="626"/>
        <end position="645"/>
    </location>
</feature>
<feature type="transmembrane region" description="Helical" evidence="14">
    <location>
        <begin position="29"/>
        <end position="52"/>
    </location>
</feature>
<feature type="transmembrane region" description="Helical" evidence="14">
    <location>
        <begin position="133"/>
        <end position="153"/>
    </location>
</feature>
<reference evidence="19" key="1">
    <citation type="submission" date="2016-01" db="EMBL/GenBank/DDBJ databases">
        <title>Complete genome of Planococcus kocurri type strain.</title>
        <authorList>
            <person name="See-Too W.S."/>
        </authorList>
    </citation>
    <scope>NUCLEOTIDE SEQUENCE [LARGE SCALE GENOMIC DNA]</scope>
    <source>
        <strain evidence="19">ATCC 43650</strain>
    </source>
</reference>
<comment type="subcellular location">
    <subcellularLocation>
        <location evidence="1">Cell membrane</location>
        <topology evidence="1">Multi-pass membrane protein</topology>
    </subcellularLocation>
    <subcellularLocation>
        <location evidence="13">Membrane</location>
        <topology evidence="13">Multi-pass membrane protein</topology>
    </subcellularLocation>
</comment>
<dbReference type="InterPro" id="IPR046806">
    <property type="entry name" value="MrpA_C/MbhE"/>
</dbReference>
<evidence type="ECO:0000256" key="11">
    <source>
        <dbReference type="ARBA" id="ARBA00023136"/>
    </source>
</evidence>
<keyword evidence="7" id="KW-0375">Hydrogen ion transport</keyword>
<dbReference type="InterPro" id="IPR001750">
    <property type="entry name" value="ND/Mrp_TM"/>
</dbReference>
<evidence type="ECO:0000256" key="6">
    <source>
        <dbReference type="ARBA" id="ARBA00022692"/>
    </source>
</evidence>
<dbReference type="Pfam" id="PF20501">
    <property type="entry name" value="MbhE"/>
    <property type="match status" value="1"/>
</dbReference>
<accession>A0ABM5WT10</accession>
<evidence type="ECO:0000256" key="8">
    <source>
        <dbReference type="ARBA" id="ARBA00022989"/>
    </source>
</evidence>
<evidence type="ECO:0000256" key="9">
    <source>
        <dbReference type="ARBA" id="ARBA00023053"/>
    </source>
</evidence>
<gene>
    <name evidence="19" type="ORF">AUO94_02100</name>
</gene>
<keyword evidence="9" id="KW-0915">Sodium</keyword>
<evidence type="ECO:0000256" key="5">
    <source>
        <dbReference type="ARBA" id="ARBA00022475"/>
    </source>
</evidence>
<feature type="transmembrane region" description="Helical" evidence="14">
    <location>
        <begin position="72"/>
        <end position="99"/>
    </location>
</feature>
<feature type="transmembrane region" description="Helical" evidence="14">
    <location>
        <begin position="272"/>
        <end position="292"/>
    </location>
</feature>
<feature type="transmembrane region" description="Helical" evidence="14">
    <location>
        <begin position="111"/>
        <end position="127"/>
    </location>
</feature>
<feature type="transmembrane region" description="Helical" evidence="14">
    <location>
        <begin position="207"/>
        <end position="232"/>
    </location>
</feature>
<keyword evidence="10" id="KW-0406">Ion transport</keyword>
<keyword evidence="6 13" id="KW-0812">Transmembrane</keyword>